<evidence type="ECO:0000256" key="1">
    <source>
        <dbReference type="SAM" id="MobiDB-lite"/>
    </source>
</evidence>
<dbReference type="EMBL" id="GBRH01200356">
    <property type="protein sequence ID" value="JAD97539.1"/>
    <property type="molecule type" value="Transcribed_RNA"/>
</dbReference>
<protein>
    <submittedName>
        <fullName evidence="2">Uncharacterized protein</fullName>
    </submittedName>
</protein>
<reference evidence="2" key="2">
    <citation type="journal article" date="2015" name="Data Brief">
        <title>Shoot transcriptome of the giant reed, Arundo donax.</title>
        <authorList>
            <person name="Barrero R.A."/>
            <person name="Guerrero F.D."/>
            <person name="Moolhuijzen P."/>
            <person name="Goolsby J.A."/>
            <person name="Tidwell J."/>
            <person name="Bellgard S.E."/>
            <person name="Bellgard M.I."/>
        </authorList>
    </citation>
    <scope>NUCLEOTIDE SEQUENCE</scope>
    <source>
        <tissue evidence="2">Shoot tissue taken approximately 20 cm above the soil surface</tissue>
    </source>
</reference>
<feature type="compositionally biased region" description="Low complexity" evidence="1">
    <location>
        <begin position="13"/>
        <end position="31"/>
    </location>
</feature>
<accession>A0A0A9E9T6</accession>
<reference evidence="2" key="1">
    <citation type="submission" date="2014-09" db="EMBL/GenBank/DDBJ databases">
        <authorList>
            <person name="Magalhaes I.L.F."/>
            <person name="Oliveira U."/>
            <person name="Santos F.R."/>
            <person name="Vidigal T.H.D.A."/>
            <person name="Brescovit A.D."/>
            <person name="Santos A.J."/>
        </authorList>
    </citation>
    <scope>NUCLEOTIDE SEQUENCE</scope>
    <source>
        <tissue evidence="2">Shoot tissue taken approximately 20 cm above the soil surface</tissue>
    </source>
</reference>
<dbReference type="AlphaFoldDB" id="A0A0A9E9T6"/>
<organism evidence="2">
    <name type="scientific">Arundo donax</name>
    <name type="common">Giant reed</name>
    <name type="synonym">Donax arundinaceus</name>
    <dbReference type="NCBI Taxonomy" id="35708"/>
    <lineage>
        <taxon>Eukaryota</taxon>
        <taxon>Viridiplantae</taxon>
        <taxon>Streptophyta</taxon>
        <taxon>Embryophyta</taxon>
        <taxon>Tracheophyta</taxon>
        <taxon>Spermatophyta</taxon>
        <taxon>Magnoliopsida</taxon>
        <taxon>Liliopsida</taxon>
        <taxon>Poales</taxon>
        <taxon>Poaceae</taxon>
        <taxon>PACMAD clade</taxon>
        <taxon>Arundinoideae</taxon>
        <taxon>Arundineae</taxon>
        <taxon>Arundo</taxon>
    </lineage>
</organism>
<name>A0A0A9E9T6_ARUDO</name>
<feature type="region of interest" description="Disordered" evidence="1">
    <location>
        <begin position="1"/>
        <end position="31"/>
    </location>
</feature>
<sequence length="31" mass="3099">MAETLDEPPTLPSSPGAASAESELAASRPTD</sequence>
<proteinExistence type="predicted"/>
<evidence type="ECO:0000313" key="2">
    <source>
        <dbReference type="EMBL" id="JAD97539.1"/>
    </source>
</evidence>